<dbReference type="PANTHER" id="PTHR32347">
    <property type="entry name" value="EFFLUX SYSTEM COMPONENT YKNX-RELATED"/>
    <property type="match status" value="1"/>
</dbReference>
<dbReference type="SUPFAM" id="SSF111369">
    <property type="entry name" value="HlyD-like secretion proteins"/>
    <property type="match status" value="2"/>
</dbReference>
<dbReference type="PRINTS" id="PR01490">
    <property type="entry name" value="RTXTOXIND"/>
</dbReference>
<keyword evidence="2 3" id="KW-0175">Coiled coil</keyword>
<comment type="subcellular location">
    <subcellularLocation>
        <location evidence="1">Cell envelope</location>
    </subcellularLocation>
</comment>
<dbReference type="InterPro" id="IPR050465">
    <property type="entry name" value="UPF0194_transport"/>
</dbReference>
<evidence type="ECO:0000256" key="1">
    <source>
        <dbReference type="ARBA" id="ARBA00004196"/>
    </source>
</evidence>
<accession>A0ABW7C8G3</accession>
<evidence type="ECO:0000313" key="5">
    <source>
        <dbReference type="EMBL" id="MFG3817467.1"/>
    </source>
</evidence>
<dbReference type="Gene3D" id="1.10.287.470">
    <property type="entry name" value="Helix hairpin bin"/>
    <property type="match status" value="1"/>
</dbReference>
<sequence>MTSPVPWKLLNPRQWTQATIPIALGAVVLVGGGAVLLRSRAAETPAPVVTPLPSPTVVTALGQLEPAGEVITLAAPSSSTDSRIARLLVEEGDRVRAGQVVAILDEAERLAAAVERADRQVDSAEAALDRVRAGAKRGELNAQSAEIDRVRAQRDGDWRSQRATLDRLLAERDTQLAAQRATIARLEAELANAQVEADRYASLYGTGAISASQRDSKTTTLDTARARLVEARANLAQIDASYREKVVEAQASLDRIRTTGVAQLTAARATLDRIAEVRPTDLRVAEADLAAAIAAAKQARADLNRAIIRAPRDSQVLKIYARPGELVGSQGIADLGQTQLMEVVAEVYDTDAPKVRVGQTATITSDAFSGELRGSVVRSGLQVRKQTTRDIDPSANLDERVVEVRIRLEPTDGQRVANLTNLQVKATIDLKSLPQP</sequence>
<keyword evidence="6" id="KW-1185">Reference proteome</keyword>
<dbReference type="InterPro" id="IPR014315">
    <property type="entry name" value="ABC_heterocyst_DevB"/>
</dbReference>
<organism evidence="5 6">
    <name type="scientific">Limnothrix redekei LRLZ20PSL1</name>
    <dbReference type="NCBI Taxonomy" id="3112953"/>
    <lineage>
        <taxon>Bacteria</taxon>
        <taxon>Bacillati</taxon>
        <taxon>Cyanobacteriota</taxon>
        <taxon>Cyanophyceae</taxon>
        <taxon>Pseudanabaenales</taxon>
        <taxon>Pseudanabaenaceae</taxon>
        <taxon>Limnothrix</taxon>
    </lineage>
</organism>
<evidence type="ECO:0000256" key="4">
    <source>
        <dbReference type="SAM" id="Phobius"/>
    </source>
</evidence>
<protein>
    <submittedName>
        <fullName evidence="5">HlyD family efflux transporter periplasmic adaptor subunit</fullName>
    </submittedName>
</protein>
<gene>
    <name evidence="5" type="ORF">VPK24_07440</name>
</gene>
<evidence type="ECO:0000313" key="6">
    <source>
        <dbReference type="Proteomes" id="UP001604335"/>
    </source>
</evidence>
<dbReference type="NCBIfam" id="TIGR02971">
    <property type="entry name" value="heterocyst_DevB"/>
    <property type="match status" value="1"/>
</dbReference>
<evidence type="ECO:0000256" key="2">
    <source>
        <dbReference type="ARBA" id="ARBA00023054"/>
    </source>
</evidence>
<proteinExistence type="predicted"/>
<dbReference type="PANTHER" id="PTHR32347:SF27">
    <property type="entry name" value="RND EFFLUX PUMP MEMBRANE FUSION PROTEIN BARREL-SANDWICH DOMAIN-CONTAINING PROTEIN"/>
    <property type="match status" value="1"/>
</dbReference>
<dbReference type="Proteomes" id="UP001604335">
    <property type="component" value="Unassembled WGS sequence"/>
</dbReference>
<evidence type="ECO:0000256" key="3">
    <source>
        <dbReference type="SAM" id="Coils"/>
    </source>
</evidence>
<dbReference type="Gene3D" id="2.40.50.100">
    <property type="match status" value="1"/>
</dbReference>
<keyword evidence="4" id="KW-0812">Transmembrane</keyword>
<dbReference type="RefSeq" id="WP_370567642.1">
    <property type="nucleotide sequence ID" value="NZ_JAZAQF010000043.1"/>
</dbReference>
<feature type="coiled-coil region" evidence="3">
    <location>
        <begin position="169"/>
        <end position="241"/>
    </location>
</feature>
<feature type="transmembrane region" description="Helical" evidence="4">
    <location>
        <begin position="20"/>
        <end position="37"/>
    </location>
</feature>
<keyword evidence="4" id="KW-1133">Transmembrane helix</keyword>
<dbReference type="Gene3D" id="2.40.30.170">
    <property type="match status" value="1"/>
</dbReference>
<feature type="coiled-coil region" evidence="3">
    <location>
        <begin position="107"/>
        <end position="134"/>
    </location>
</feature>
<dbReference type="EMBL" id="JAZAQF010000043">
    <property type="protein sequence ID" value="MFG3817467.1"/>
    <property type="molecule type" value="Genomic_DNA"/>
</dbReference>
<keyword evidence="4" id="KW-0472">Membrane</keyword>
<name>A0ABW7C8G3_9CYAN</name>
<reference evidence="6" key="1">
    <citation type="journal article" date="2024" name="Algal Res.">
        <title>Biochemical, toxicological and genomic investigation of a high-biomass producing Limnothrix strain isolated from Italian shallow drinking water reservoir.</title>
        <authorList>
            <person name="Simonazzi M."/>
            <person name="Shishido T.K."/>
            <person name="Delbaje E."/>
            <person name="Wahlsten M."/>
            <person name="Fewer D.P."/>
            <person name="Sivonen K."/>
            <person name="Pezzolesi L."/>
            <person name="Pistocchi R."/>
        </authorList>
    </citation>
    <scope>NUCLEOTIDE SEQUENCE [LARGE SCALE GENOMIC DNA]</scope>
    <source>
        <strain evidence="6">LRLZ20PSL1</strain>
    </source>
</reference>
<comment type="caution">
    <text evidence="5">The sequence shown here is derived from an EMBL/GenBank/DDBJ whole genome shotgun (WGS) entry which is preliminary data.</text>
</comment>